<name>A0ABZ0JH39_9XANT</name>
<dbReference type="InterPro" id="IPR001998">
    <property type="entry name" value="Xylose_isomerase"/>
</dbReference>
<dbReference type="EMBL" id="CP126172">
    <property type="protein sequence ID" value="WOS39085.1"/>
    <property type="molecule type" value="Genomic_DNA"/>
</dbReference>
<dbReference type="Gene3D" id="3.20.20.150">
    <property type="entry name" value="Divalent-metal-dependent TIM barrel enzymes"/>
    <property type="match status" value="1"/>
</dbReference>
<evidence type="ECO:0000256" key="8">
    <source>
        <dbReference type="ARBA" id="ARBA00033659"/>
    </source>
</evidence>
<dbReference type="GO" id="GO:0009045">
    <property type="term" value="F:xylose isomerase activity"/>
    <property type="evidence" value="ECO:0007669"/>
    <property type="project" value="UniProtKB-EC"/>
</dbReference>
<keyword evidence="9" id="KW-0963">Cytoplasm</keyword>
<comment type="subunit">
    <text evidence="2 9 11">Homotetramer.</text>
</comment>
<evidence type="ECO:0000256" key="2">
    <source>
        <dbReference type="ARBA" id="ARBA00011881"/>
    </source>
</evidence>
<dbReference type="PANTHER" id="PTHR48408">
    <property type="match status" value="1"/>
</dbReference>
<keyword evidence="4 9" id="KW-0859">Xylose metabolism</keyword>
<dbReference type="RefSeq" id="WP_317843225.1">
    <property type="nucleotide sequence ID" value="NZ_CP126170.1"/>
</dbReference>
<evidence type="ECO:0000256" key="6">
    <source>
        <dbReference type="ARBA" id="ARBA00023235"/>
    </source>
</evidence>
<evidence type="ECO:0000256" key="1">
    <source>
        <dbReference type="ARBA" id="ARBA00005765"/>
    </source>
</evidence>
<evidence type="ECO:0000256" key="7">
    <source>
        <dbReference type="ARBA" id="ARBA00023277"/>
    </source>
</evidence>
<evidence type="ECO:0000256" key="3">
    <source>
        <dbReference type="ARBA" id="ARBA00011958"/>
    </source>
</evidence>
<feature type="binding site" evidence="9">
    <location>
        <position position="240"/>
    </location>
    <ligand>
        <name>Mg(2+)</name>
        <dbReference type="ChEBI" id="CHEBI:18420"/>
        <label>1</label>
    </ligand>
</feature>
<evidence type="ECO:0000256" key="11">
    <source>
        <dbReference type="RuleBase" id="RU000610"/>
    </source>
</evidence>
<dbReference type="HAMAP" id="MF_00455">
    <property type="entry name" value="Xylose_isom_A"/>
    <property type="match status" value="1"/>
</dbReference>
<comment type="catalytic activity">
    <reaction evidence="8 9 10">
        <text>alpha-D-xylose = alpha-D-xylulofuranose</text>
        <dbReference type="Rhea" id="RHEA:22816"/>
        <dbReference type="ChEBI" id="CHEBI:28518"/>
        <dbReference type="ChEBI" id="CHEBI:188998"/>
        <dbReference type="EC" id="5.3.1.5"/>
    </reaction>
</comment>
<keyword evidence="9" id="KW-0460">Magnesium</keyword>
<dbReference type="InterPro" id="IPR036237">
    <property type="entry name" value="Xyl_isomerase-like_sf"/>
</dbReference>
<dbReference type="NCBIfam" id="TIGR02630">
    <property type="entry name" value="xylose_isom_A"/>
    <property type="match status" value="1"/>
</dbReference>
<organism evidence="12 13">
    <name type="scientific">Xanthomonas rydalmerensis</name>
    <dbReference type="NCBI Taxonomy" id="3046274"/>
    <lineage>
        <taxon>Bacteria</taxon>
        <taxon>Pseudomonadati</taxon>
        <taxon>Pseudomonadota</taxon>
        <taxon>Gammaproteobacteria</taxon>
        <taxon>Lysobacterales</taxon>
        <taxon>Lysobacteraceae</taxon>
        <taxon>Xanthomonas</taxon>
    </lineage>
</organism>
<feature type="binding site" evidence="9">
    <location>
        <position position="276"/>
    </location>
    <ligand>
        <name>Mg(2+)</name>
        <dbReference type="ChEBI" id="CHEBI:18420"/>
        <label>1</label>
    </ligand>
</feature>
<dbReference type="EC" id="5.3.1.5" evidence="3 9"/>
<proteinExistence type="inferred from homology"/>
<sequence>MSTSVYTGAKAYFPGIGRIPFEGKASDNPLAFKVYDADKKIGDKTMAEHLRFAVAYWHSFCGNGADPFGPGTRAYPWDAGSDALGRAEAKADAAFEFFTKLGVPYYCFHDVDLAPDAEDVGQYEKNLKHMVGIARQRQAETGVKLLWGTANLFSHPRYMNGAATNPDFDVVARAAVQVKAALEATVELGGENYVFWGGREGYACLHNTQMRREQEHLARFLTLARDYGRSIGFKGNFLIEPKPMEPMKHQYDFDSATVVGFLRQYGLDKDFKLNIEANHATLSGHSFEHDLQVASDAGLLGSIDANRGNPQNGWDTDQFPVDLYDTVGAMLVVLRQGGLAPGGLNFDAKVRRESSDPQDLFIAHIGGMDAFARGLEVAHALLTASPLEQWRRERYASFDSGAGAAFAAGKSTLAELAAHAAQAAQAGEPTQRSGRQEAYENLINQYLLR</sequence>
<reference evidence="12 13" key="1">
    <citation type="submission" date="2023-05" db="EMBL/GenBank/DDBJ databases">
        <title>Xanthomonas rydalmerenesis sp. nov., a novel Xanthomonas species isolated from Fragaria x ananassa.</title>
        <authorList>
            <person name="McKnight D.J.E."/>
            <person name="Wong-Bajracharya J."/>
            <person name="Okoh E.B."/>
            <person name="Snijders F."/>
            <person name="Lidbetter F."/>
            <person name="Webster J."/>
            <person name="Djordjevic S.P."/>
            <person name="Bogema D.R."/>
            <person name="Chapman T.A."/>
        </authorList>
    </citation>
    <scope>NUCLEOTIDE SEQUENCE [LARGE SCALE GENOMIC DNA]</scope>
    <source>
        <strain evidence="12 13">DAR34883</strain>
    </source>
</reference>
<dbReference type="PROSITE" id="PS51415">
    <property type="entry name" value="XYLOSE_ISOMERASE"/>
    <property type="match status" value="1"/>
</dbReference>
<evidence type="ECO:0000256" key="4">
    <source>
        <dbReference type="ARBA" id="ARBA00022629"/>
    </source>
</evidence>
<dbReference type="NCBIfam" id="NF003998">
    <property type="entry name" value="PRK05474.1"/>
    <property type="match status" value="1"/>
</dbReference>
<accession>A0ABZ0JH39</accession>
<dbReference type="Proteomes" id="UP001302020">
    <property type="component" value="Chromosome"/>
</dbReference>
<keyword evidence="7 9" id="KW-0119">Carbohydrate metabolism</keyword>
<evidence type="ECO:0000256" key="9">
    <source>
        <dbReference type="HAMAP-Rule" id="MF_00455"/>
    </source>
</evidence>
<keyword evidence="5 9" id="KW-0479">Metal-binding</keyword>
<dbReference type="PANTHER" id="PTHR48408:SF1">
    <property type="entry name" value="XYLOSE ISOMERASE"/>
    <property type="match status" value="1"/>
</dbReference>
<feature type="binding site" evidence="9">
    <location>
        <position position="347"/>
    </location>
    <ligand>
        <name>Mg(2+)</name>
        <dbReference type="ChEBI" id="CHEBI:18420"/>
        <label>1</label>
    </ligand>
</feature>
<comment type="similarity">
    <text evidence="1 9 10">Belongs to the xylose isomerase family.</text>
</comment>
<feature type="binding site" evidence="9">
    <location>
        <position position="304"/>
    </location>
    <ligand>
        <name>Mg(2+)</name>
        <dbReference type="ChEBI" id="CHEBI:18420"/>
        <label>1</label>
    </ligand>
</feature>
<keyword evidence="13" id="KW-1185">Reference proteome</keyword>
<comment type="subcellular location">
    <subcellularLocation>
        <location evidence="9 11">Cytoplasm</location>
    </subcellularLocation>
</comment>
<evidence type="ECO:0000256" key="5">
    <source>
        <dbReference type="ARBA" id="ARBA00022723"/>
    </source>
</evidence>
<feature type="binding site" evidence="9">
    <location>
        <position position="279"/>
    </location>
    <ligand>
        <name>Mg(2+)</name>
        <dbReference type="ChEBI" id="CHEBI:18420"/>
        <label>2</label>
    </ligand>
</feature>
<feature type="active site" evidence="9">
    <location>
        <position position="109"/>
    </location>
</feature>
<feature type="binding site" evidence="9">
    <location>
        <position position="315"/>
    </location>
    <ligand>
        <name>Mg(2+)</name>
        <dbReference type="ChEBI" id="CHEBI:18420"/>
        <label>2</label>
    </ligand>
</feature>
<gene>
    <name evidence="9 12" type="primary">xylA</name>
    <name evidence="12" type="ORF">QN243_11530</name>
</gene>
<protein>
    <recommendedName>
        <fullName evidence="3 9">Xylose isomerase</fullName>
        <ecNumber evidence="3 9">5.3.1.5</ecNumber>
    </recommendedName>
</protein>
<evidence type="ECO:0000313" key="13">
    <source>
        <dbReference type="Proteomes" id="UP001302020"/>
    </source>
</evidence>
<dbReference type="InterPro" id="IPR013452">
    <property type="entry name" value="Xylose_isom_bac"/>
</dbReference>
<evidence type="ECO:0000256" key="10">
    <source>
        <dbReference type="RuleBase" id="RU000609"/>
    </source>
</evidence>
<evidence type="ECO:0000313" key="12">
    <source>
        <dbReference type="EMBL" id="WOS39085.1"/>
    </source>
</evidence>
<feature type="binding site" evidence="9">
    <location>
        <position position="317"/>
    </location>
    <ligand>
        <name>Mg(2+)</name>
        <dbReference type="ChEBI" id="CHEBI:18420"/>
        <label>2</label>
    </ligand>
</feature>
<dbReference type="NCBIfam" id="NF009115">
    <property type="entry name" value="PRK12465.1"/>
    <property type="match status" value="1"/>
</dbReference>
<dbReference type="SUPFAM" id="SSF51658">
    <property type="entry name" value="Xylose isomerase-like"/>
    <property type="match status" value="1"/>
</dbReference>
<comment type="cofactor">
    <cofactor evidence="9">
        <name>Mg(2+)</name>
        <dbReference type="ChEBI" id="CHEBI:18420"/>
    </cofactor>
    <text evidence="9">Binds 2 magnesium ions per subunit.</text>
</comment>
<dbReference type="PRINTS" id="PR00688">
    <property type="entry name" value="XYLOSISMRASE"/>
</dbReference>
<feature type="active site" evidence="9">
    <location>
        <position position="112"/>
    </location>
</feature>
<feature type="binding site" evidence="9">
    <location>
        <position position="276"/>
    </location>
    <ligand>
        <name>Mg(2+)</name>
        <dbReference type="ChEBI" id="CHEBI:18420"/>
        <label>2</label>
    </ligand>
</feature>
<keyword evidence="6 9" id="KW-0413">Isomerase</keyword>